<evidence type="ECO:0000256" key="3">
    <source>
        <dbReference type="SAM" id="SignalP"/>
    </source>
</evidence>
<name>A0A9P9HXS6_FUSSL</name>
<keyword evidence="2" id="KW-1133">Transmembrane helix</keyword>
<feature type="region of interest" description="Disordered" evidence="1">
    <location>
        <begin position="233"/>
        <end position="273"/>
    </location>
</feature>
<sequence>MDRWCRIVPFIVLAFQALILTTTAQASDGEEIAYAEDGSTYRTLRCDTSETYISSTTYSDDEKTYGFCDIGGDGYHQVHTSCRGSTIYYTGWTSDGANPYGSYICPTGSCVTATIYTSYSKGFISSRAYHIYCNTREPMSRYFMERPSDWSDEPITVTVPDSQPTFPGATVFSATSTDDSDSASQTDDTRLSLIAKGGPSSGVIAGAVVGALAGIALIACALIIGFRMGRRHPRLDNQESGPKKSFRDTISSFPRPAIGWSRPNAKETPKNDLQNDVSVLQVNFSDDATAKRASELPSPAQSPVNQVQSIPPPISPQPYSTDAVESHRVELPTGLESQGWARSDAHPLPYEVDAQPQTHEVDGTPNNRTSSP</sequence>
<protein>
    <submittedName>
        <fullName evidence="4">Uncharacterized protein</fullName>
    </submittedName>
</protein>
<accession>A0A9P9HXS6</accession>
<feature type="transmembrane region" description="Helical" evidence="2">
    <location>
        <begin position="203"/>
        <end position="226"/>
    </location>
</feature>
<keyword evidence="2" id="KW-0472">Membrane</keyword>
<reference evidence="4" key="1">
    <citation type="journal article" date="2021" name="Nat. Commun.">
        <title>Genetic determinants of endophytism in the Arabidopsis root mycobiome.</title>
        <authorList>
            <person name="Mesny F."/>
            <person name="Miyauchi S."/>
            <person name="Thiergart T."/>
            <person name="Pickel B."/>
            <person name="Atanasova L."/>
            <person name="Karlsson M."/>
            <person name="Huettel B."/>
            <person name="Barry K.W."/>
            <person name="Haridas S."/>
            <person name="Chen C."/>
            <person name="Bauer D."/>
            <person name="Andreopoulos W."/>
            <person name="Pangilinan J."/>
            <person name="LaButti K."/>
            <person name="Riley R."/>
            <person name="Lipzen A."/>
            <person name="Clum A."/>
            <person name="Drula E."/>
            <person name="Henrissat B."/>
            <person name="Kohler A."/>
            <person name="Grigoriev I.V."/>
            <person name="Martin F.M."/>
            <person name="Hacquard S."/>
        </authorList>
    </citation>
    <scope>NUCLEOTIDE SEQUENCE</scope>
    <source>
        <strain evidence="4">FSSC 5 MPI-SDFR-AT-0091</strain>
    </source>
</reference>
<dbReference type="EMBL" id="JAGTJS010000006">
    <property type="protein sequence ID" value="KAH7265893.1"/>
    <property type="molecule type" value="Genomic_DNA"/>
</dbReference>
<evidence type="ECO:0000313" key="5">
    <source>
        <dbReference type="Proteomes" id="UP000736672"/>
    </source>
</evidence>
<keyword evidence="2" id="KW-0812">Transmembrane</keyword>
<keyword evidence="5" id="KW-1185">Reference proteome</keyword>
<dbReference type="Proteomes" id="UP000736672">
    <property type="component" value="Unassembled WGS sequence"/>
</dbReference>
<feature type="chain" id="PRO_5040319267" evidence="3">
    <location>
        <begin position="27"/>
        <end position="372"/>
    </location>
</feature>
<evidence type="ECO:0000256" key="1">
    <source>
        <dbReference type="SAM" id="MobiDB-lite"/>
    </source>
</evidence>
<dbReference type="AlphaFoldDB" id="A0A9P9HXS6"/>
<evidence type="ECO:0000313" key="4">
    <source>
        <dbReference type="EMBL" id="KAH7265893.1"/>
    </source>
</evidence>
<proteinExistence type="predicted"/>
<feature type="signal peptide" evidence="3">
    <location>
        <begin position="1"/>
        <end position="26"/>
    </location>
</feature>
<evidence type="ECO:0000256" key="2">
    <source>
        <dbReference type="SAM" id="Phobius"/>
    </source>
</evidence>
<gene>
    <name evidence="4" type="ORF">B0J15DRAFT_235661</name>
</gene>
<comment type="caution">
    <text evidence="4">The sequence shown here is derived from an EMBL/GenBank/DDBJ whole genome shotgun (WGS) entry which is preliminary data.</text>
</comment>
<keyword evidence="3" id="KW-0732">Signal</keyword>
<organism evidence="4 5">
    <name type="scientific">Fusarium solani</name>
    <name type="common">Filamentous fungus</name>
    <dbReference type="NCBI Taxonomy" id="169388"/>
    <lineage>
        <taxon>Eukaryota</taxon>
        <taxon>Fungi</taxon>
        <taxon>Dikarya</taxon>
        <taxon>Ascomycota</taxon>
        <taxon>Pezizomycotina</taxon>
        <taxon>Sordariomycetes</taxon>
        <taxon>Hypocreomycetidae</taxon>
        <taxon>Hypocreales</taxon>
        <taxon>Nectriaceae</taxon>
        <taxon>Fusarium</taxon>
        <taxon>Fusarium solani species complex</taxon>
    </lineage>
</organism>
<dbReference type="CDD" id="cd12087">
    <property type="entry name" value="TM_EGFR-like"/>
    <property type="match status" value="1"/>
</dbReference>
<feature type="region of interest" description="Disordered" evidence="1">
    <location>
        <begin position="288"/>
        <end position="372"/>
    </location>
</feature>
<feature type="compositionally biased region" description="Basic and acidic residues" evidence="1">
    <location>
        <begin position="234"/>
        <end position="247"/>
    </location>
</feature>
<dbReference type="OrthoDB" id="5099121at2759"/>